<dbReference type="SUPFAM" id="SSF161098">
    <property type="entry name" value="MetI-like"/>
    <property type="match status" value="1"/>
</dbReference>
<keyword evidence="5 7" id="KW-1133">Transmembrane helix</keyword>
<organism evidence="9 10">
    <name type="scientific">Ornatilinea apprima</name>
    <dbReference type="NCBI Taxonomy" id="1134406"/>
    <lineage>
        <taxon>Bacteria</taxon>
        <taxon>Bacillati</taxon>
        <taxon>Chloroflexota</taxon>
        <taxon>Anaerolineae</taxon>
        <taxon>Anaerolineales</taxon>
        <taxon>Anaerolineaceae</taxon>
        <taxon>Ornatilinea</taxon>
    </lineage>
</organism>
<dbReference type="AlphaFoldDB" id="A0A0P6XBP6"/>
<keyword evidence="2 7" id="KW-0813">Transport</keyword>
<name>A0A0P6XBP6_9CHLR</name>
<evidence type="ECO:0000256" key="5">
    <source>
        <dbReference type="ARBA" id="ARBA00022989"/>
    </source>
</evidence>
<feature type="domain" description="ABC transmembrane type-1" evidence="8">
    <location>
        <begin position="83"/>
        <end position="263"/>
    </location>
</feature>
<feature type="transmembrane region" description="Helical" evidence="7">
    <location>
        <begin position="121"/>
        <end position="142"/>
    </location>
</feature>
<dbReference type="Proteomes" id="UP000050417">
    <property type="component" value="Unassembled WGS sequence"/>
</dbReference>
<keyword evidence="6 7" id="KW-0472">Membrane</keyword>
<keyword evidence="10" id="KW-1185">Reference proteome</keyword>
<feature type="transmembrane region" description="Helical" evidence="7">
    <location>
        <begin position="243"/>
        <end position="264"/>
    </location>
</feature>
<reference evidence="9 10" key="1">
    <citation type="submission" date="2015-07" db="EMBL/GenBank/DDBJ databases">
        <title>Genome sequence of Ornatilinea apprima DSM 23815.</title>
        <authorList>
            <person name="Hemp J."/>
            <person name="Ward L.M."/>
            <person name="Pace L.A."/>
            <person name="Fischer W.W."/>
        </authorList>
    </citation>
    <scope>NUCLEOTIDE SEQUENCE [LARGE SCALE GENOMIC DNA]</scope>
    <source>
        <strain evidence="9 10">P3M-1</strain>
    </source>
</reference>
<dbReference type="PANTHER" id="PTHR30151:SF20">
    <property type="entry name" value="ABC TRANSPORTER PERMEASE PROTEIN HI_0355-RELATED"/>
    <property type="match status" value="1"/>
</dbReference>
<keyword evidence="4 7" id="KW-0812">Transmembrane</keyword>
<dbReference type="PROSITE" id="PS50928">
    <property type="entry name" value="ABC_TM1"/>
    <property type="match status" value="1"/>
</dbReference>
<dbReference type="Gene3D" id="1.10.3720.10">
    <property type="entry name" value="MetI-like"/>
    <property type="match status" value="1"/>
</dbReference>
<evidence type="ECO:0000256" key="6">
    <source>
        <dbReference type="ARBA" id="ARBA00023136"/>
    </source>
</evidence>
<evidence type="ECO:0000256" key="4">
    <source>
        <dbReference type="ARBA" id="ARBA00022692"/>
    </source>
</evidence>
<evidence type="ECO:0000256" key="7">
    <source>
        <dbReference type="RuleBase" id="RU363032"/>
    </source>
</evidence>
<feature type="transmembrane region" description="Helical" evidence="7">
    <location>
        <begin position="192"/>
        <end position="223"/>
    </location>
</feature>
<accession>A0A0P6XBP6</accession>
<dbReference type="InterPro" id="IPR000515">
    <property type="entry name" value="MetI-like"/>
</dbReference>
<dbReference type="Pfam" id="PF00528">
    <property type="entry name" value="BPD_transp_1"/>
    <property type="match status" value="1"/>
</dbReference>
<proteinExistence type="inferred from homology"/>
<feature type="transmembrane region" description="Helical" evidence="7">
    <location>
        <begin position="148"/>
        <end position="171"/>
    </location>
</feature>
<comment type="subcellular location">
    <subcellularLocation>
        <location evidence="1 7">Cell membrane</location>
        <topology evidence="1 7">Multi-pass membrane protein</topology>
    </subcellularLocation>
</comment>
<comment type="caution">
    <text evidence="9">The sequence shown here is derived from an EMBL/GenBank/DDBJ whole genome shotgun (WGS) entry which is preliminary data.</text>
</comment>
<feature type="transmembrane region" description="Helical" evidence="7">
    <location>
        <begin position="30"/>
        <end position="49"/>
    </location>
</feature>
<evidence type="ECO:0000313" key="10">
    <source>
        <dbReference type="Proteomes" id="UP000050417"/>
    </source>
</evidence>
<dbReference type="PANTHER" id="PTHR30151">
    <property type="entry name" value="ALKANE SULFONATE ABC TRANSPORTER-RELATED, MEMBRANE SUBUNIT"/>
    <property type="match status" value="1"/>
</dbReference>
<sequence>MSLPWQGKRKVEPISPEKNRLTMRDLAGKHSPWVILLSIGMFIGAWQLITTWRDYPAFILPGPRLVAERFVRALADGSLLRHSGITLLEVLLGLLAGSVSATALGYLLAKSRLLERLLSPYLVASQAIPIVAIAPLLVIWFGPGMASKVLICALIVFFPVLVNTIVGLRAVPDNLRDLMRSMRATRRQVLRYLEIPAALPIFLGGLRIGATLSVIGAVVGEFVGSDRGLGFLINVGRGQYDTALVFVAIFTLVAMALALYGLVVSLERRLLAWRNASNHFRETL</sequence>
<keyword evidence="3" id="KW-1003">Cell membrane</keyword>
<evidence type="ECO:0000313" key="9">
    <source>
        <dbReference type="EMBL" id="KPL77691.1"/>
    </source>
</evidence>
<feature type="transmembrane region" description="Helical" evidence="7">
    <location>
        <begin position="90"/>
        <end position="109"/>
    </location>
</feature>
<dbReference type="CDD" id="cd06261">
    <property type="entry name" value="TM_PBP2"/>
    <property type="match status" value="1"/>
</dbReference>
<evidence type="ECO:0000256" key="3">
    <source>
        <dbReference type="ARBA" id="ARBA00022475"/>
    </source>
</evidence>
<dbReference type="EMBL" id="LGCL01000022">
    <property type="protein sequence ID" value="KPL77691.1"/>
    <property type="molecule type" value="Genomic_DNA"/>
</dbReference>
<evidence type="ECO:0000256" key="2">
    <source>
        <dbReference type="ARBA" id="ARBA00022448"/>
    </source>
</evidence>
<protein>
    <submittedName>
        <fullName evidence="9">ABC transporter permease</fullName>
    </submittedName>
</protein>
<dbReference type="GO" id="GO:0055085">
    <property type="term" value="P:transmembrane transport"/>
    <property type="evidence" value="ECO:0007669"/>
    <property type="project" value="InterPro"/>
</dbReference>
<gene>
    <name evidence="9" type="ORF">ADN00_08785</name>
</gene>
<dbReference type="GO" id="GO:0005886">
    <property type="term" value="C:plasma membrane"/>
    <property type="evidence" value="ECO:0007669"/>
    <property type="project" value="UniProtKB-SubCell"/>
</dbReference>
<evidence type="ECO:0000259" key="8">
    <source>
        <dbReference type="PROSITE" id="PS50928"/>
    </source>
</evidence>
<comment type="similarity">
    <text evidence="7">Belongs to the binding-protein-dependent transport system permease family.</text>
</comment>
<dbReference type="InterPro" id="IPR035906">
    <property type="entry name" value="MetI-like_sf"/>
</dbReference>
<dbReference type="STRING" id="1134406.ADN00_08785"/>
<evidence type="ECO:0000256" key="1">
    <source>
        <dbReference type="ARBA" id="ARBA00004651"/>
    </source>
</evidence>